<evidence type="ECO:0000256" key="1">
    <source>
        <dbReference type="SAM" id="Coils"/>
    </source>
</evidence>
<proteinExistence type="predicted"/>
<evidence type="ECO:0000256" key="2">
    <source>
        <dbReference type="SAM" id="MobiDB-lite"/>
    </source>
</evidence>
<reference evidence="4 5" key="2">
    <citation type="submission" date="2024-07" db="EMBL/GenBank/DDBJ databases">
        <authorList>
            <person name="Akdeniz Z."/>
        </authorList>
    </citation>
    <scope>NUCLEOTIDE SEQUENCE [LARGE SCALE GENOMIC DNA]</scope>
</reference>
<sequence length="1196" mass="138965">MTKQSSNKVQLDNTLSIDMQLQFAPLKLPGFVSQKVDNSNSSDFTQTKAIPVFDTQVNANLSDHQPDFPKNIGPGTGELSFTRTLQQFESFNPNDEMRQQLRQLETNQQNEVKEAQQRADALNQQSQLKNRTVNVVKYKPEDSYKHYIDNIVSKQQEFDKAEHSAPKQQIQSEQPKQQEQQNNRYVPSTDILSPTPQIQFNTPVYQKQYLPHDDLLTISEYQRVDPIKQMYADRISNIHPLPQNQVVKSTVFQQQPKIHRAISNPKPTHQPVLEYNTTLPVYIQNNQIIEQTAQTNVKITEPVQIQDTLRVQTSILAPEWSSVKKQVKQNPVQIEQNVIRAKTPVEGVYIDNAVVGAIREQSFEQNNSFKTVKESSDVAVNNGVLVYQENSQNTPQLFTIPHKAVEESHVVDNAMQEIDKSLANLRKRQQNIIQPVIRQQQAESEVQAEINQGQKISAKKEEFQLLSPQRNVIFNEEQQVLSPQKKVLFDKNQARTLQTQHLQTKKQDNTSMVETLTTLQQPKFVTETPNTIYTNIQKQYGEEFKSNKVTKQVVNNETVSENQVIKQGVELQKEPDQAFTQKVIEHNQNNIQEHKNFIKNMNNQSQYEQNDVVIQRNQVQYDNELKVQHYISGNLNQPEINTTIRENVKQSTSPQRFSPTRKANKQNIQEHGVQKSMKVVEDAEIHNAFEIAQNQMFQTDENKVIKTVQPNIFDFTQSNLERQVSPKHQQTKEQVSNAINVPKPKVNQLVEQNQEIYYTSPKKQIDQVNNVVKQKQNIQEDNIQEQSVIINTIPNDYIDQKQLQTQKQRIQKEQNQTYLQVQNNNINKDQFDIANVYEIKSAKRKQTDIAVSEVAKITKNQVDENKDFQQTVIRQKINNVANDQNEYITNNQFRNQQSKRTDQLKQNQQQQNQQGQIIINEQEIDLTLPEENNGEPQYFDNQQYTENTQKQQVTNTRQQIIQNNYKSKGENQQQNIPNYEDEDEQFIEEFEQEVQQAIKNVIPVNEYSASVDQLDIKVDKKKLNQAQRLQNDKVNNNFVKNQQDSSSPEYLIQQTTKQVTWSQKVDDSQVDFAAKITKQNKQQQDISSQQVHRYREQAENPTYEITNPVYLPNAAEDEIYSEQLKVRQTKKQSAELQIGDQKQFNFPKMQNQDAPVREQTPVKQLIIVDEEVYSENQTKGTTYSGFSCSKTWTNFK</sequence>
<evidence type="ECO:0000313" key="4">
    <source>
        <dbReference type="EMBL" id="CAL5972020.1"/>
    </source>
</evidence>
<feature type="compositionally biased region" description="Low complexity" evidence="2">
    <location>
        <begin position="166"/>
        <end position="181"/>
    </location>
</feature>
<gene>
    <name evidence="3" type="ORF">HINF_LOCUS14785</name>
    <name evidence="4" type="ORF">HINF_LOCUS1696</name>
</gene>
<keyword evidence="5" id="KW-1185">Reference proteome</keyword>
<keyword evidence="1" id="KW-0175">Coiled coil</keyword>
<evidence type="ECO:0000313" key="3">
    <source>
        <dbReference type="EMBL" id="CAI9927140.1"/>
    </source>
</evidence>
<dbReference type="EMBL" id="CAXDID020000003">
    <property type="protein sequence ID" value="CAL5972020.1"/>
    <property type="molecule type" value="Genomic_DNA"/>
</dbReference>
<feature type="region of interest" description="Disordered" evidence="2">
    <location>
        <begin position="157"/>
        <end position="190"/>
    </location>
</feature>
<name>A0AA86NVU2_9EUKA</name>
<reference evidence="3" key="1">
    <citation type="submission" date="2023-06" db="EMBL/GenBank/DDBJ databases">
        <authorList>
            <person name="Kurt Z."/>
        </authorList>
    </citation>
    <scope>NUCLEOTIDE SEQUENCE</scope>
</reference>
<feature type="compositionally biased region" description="Polar residues" evidence="2">
    <location>
        <begin position="648"/>
        <end position="658"/>
    </location>
</feature>
<evidence type="ECO:0000313" key="5">
    <source>
        <dbReference type="Proteomes" id="UP001642409"/>
    </source>
</evidence>
<organism evidence="3">
    <name type="scientific">Hexamita inflata</name>
    <dbReference type="NCBI Taxonomy" id="28002"/>
    <lineage>
        <taxon>Eukaryota</taxon>
        <taxon>Metamonada</taxon>
        <taxon>Diplomonadida</taxon>
        <taxon>Hexamitidae</taxon>
        <taxon>Hexamitinae</taxon>
        <taxon>Hexamita</taxon>
    </lineage>
</organism>
<feature type="region of interest" description="Disordered" evidence="2">
    <location>
        <begin position="648"/>
        <end position="673"/>
    </location>
</feature>
<accession>A0AA86NVU2</accession>
<comment type="caution">
    <text evidence="3">The sequence shown here is derived from an EMBL/GenBank/DDBJ whole genome shotgun (WGS) entry which is preliminary data.</text>
</comment>
<protein>
    <submittedName>
        <fullName evidence="4">Hypothetical_protein</fullName>
    </submittedName>
</protein>
<dbReference type="AlphaFoldDB" id="A0AA86NVU2"/>
<dbReference type="Proteomes" id="UP001642409">
    <property type="component" value="Unassembled WGS sequence"/>
</dbReference>
<dbReference type="EMBL" id="CATOUU010000380">
    <property type="protein sequence ID" value="CAI9927140.1"/>
    <property type="molecule type" value="Genomic_DNA"/>
</dbReference>
<feature type="coiled-coil region" evidence="1">
    <location>
        <begin position="94"/>
        <end position="132"/>
    </location>
</feature>